<sequence length="353" mass="38152">MTGHGTVVFVWRRIPPPFLIGGAEVSQQLLAEQFTAAGWTTIYLASHEPPWSQASELSSMVRHLNGAGIAVDVLEKQQKFHYTWNGVDIRVVPQVHLLAELRRVLREVNPDLVVTSQEGSAELAATARPFTTVAGWLHSVSKTGFHVLDGKPQIALATSRFVCSRVPRSQAAVLFYPPFAPAAQAGPAVTGDLLMVNPVPAKGSALVRRLVEIMPERRFTLVEGWWDTSAEFAQLRNVTWVPRTYDMASLYTGHQILLVPSTVEDAFPRVVVEAGLHGLPSLGSTRGGIPEAIGNADLLAAPDDLEAWVALIRNLTGCALTVAAQRAREVAIPMTRPCISELIAMGVIAGQPA</sequence>
<dbReference type="SUPFAM" id="SSF53756">
    <property type="entry name" value="UDP-Glycosyltransferase/glycogen phosphorylase"/>
    <property type="match status" value="1"/>
</dbReference>
<name>A0A919R2F6_9ACTN</name>
<dbReference type="RefSeq" id="WP_203985978.1">
    <property type="nucleotide sequence ID" value="NZ_BOOU01000048.1"/>
</dbReference>
<gene>
    <name evidence="1" type="ORF">Sru01_34190</name>
</gene>
<dbReference type="Pfam" id="PF13692">
    <property type="entry name" value="Glyco_trans_1_4"/>
    <property type="match status" value="1"/>
</dbReference>
<dbReference type="GO" id="GO:0016740">
    <property type="term" value="F:transferase activity"/>
    <property type="evidence" value="ECO:0007669"/>
    <property type="project" value="UniProtKB-KW"/>
</dbReference>
<evidence type="ECO:0000313" key="2">
    <source>
        <dbReference type="Proteomes" id="UP000655287"/>
    </source>
</evidence>
<organism evidence="1 2">
    <name type="scientific">Sphaerisporangium rufum</name>
    <dbReference type="NCBI Taxonomy" id="1381558"/>
    <lineage>
        <taxon>Bacteria</taxon>
        <taxon>Bacillati</taxon>
        <taxon>Actinomycetota</taxon>
        <taxon>Actinomycetes</taxon>
        <taxon>Streptosporangiales</taxon>
        <taxon>Streptosporangiaceae</taxon>
        <taxon>Sphaerisporangium</taxon>
    </lineage>
</organism>
<keyword evidence="2" id="KW-1185">Reference proteome</keyword>
<dbReference type="Proteomes" id="UP000655287">
    <property type="component" value="Unassembled WGS sequence"/>
</dbReference>
<accession>A0A919R2F6</accession>
<comment type="caution">
    <text evidence="1">The sequence shown here is derived from an EMBL/GenBank/DDBJ whole genome shotgun (WGS) entry which is preliminary data.</text>
</comment>
<dbReference type="AlphaFoldDB" id="A0A919R2F6"/>
<dbReference type="EMBL" id="BOOU01000048">
    <property type="protein sequence ID" value="GII78437.1"/>
    <property type="molecule type" value="Genomic_DNA"/>
</dbReference>
<protein>
    <submittedName>
        <fullName evidence="1">Glycosyl transferase</fullName>
    </submittedName>
</protein>
<keyword evidence="1" id="KW-0808">Transferase</keyword>
<dbReference type="Gene3D" id="3.40.50.2000">
    <property type="entry name" value="Glycogen Phosphorylase B"/>
    <property type="match status" value="1"/>
</dbReference>
<reference evidence="1" key="1">
    <citation type="submission" date="2021-01" db="EMBL/GenBank/DDBJ databases">
        <title>Whole genome shotgun sequence of Sphaerisporangium rufum NBRC 109079.</title>
        <authorList>
            <person name="Komaki H."/>
            <person name="Tamura T."/>
        </authorList>
    </citation>
    <scope>NUCLEOTIDE SEQUENCE</scope>
    <source>
        <strain evidence="1">NBRC 109079</strain>
    </source>
</reference>
<evidence type="ECO:0000313" key="1">
    <source>
        <dbReference type="EMBL" id="GII78437.1"/>
    </source>
</evidence>
<proteinExistence type="predicted"/>